<keyword evidence="2" id="KW-0812">Transmembrane</keyword>
<dbReference type="InterPro" id="IPR044857">
    <property type="entry name" value="T7SS_EccB_R1"/>
</dbReference>
<dbReference type="RefSeq" id="WP_156607465.1">
    <property type="nucleotide sequence ID" value="NZ_WPCU01000003.1"/>
</dbReference>
<reference evidence="3 4" key="1">
    <citation type="submission" date="2019-12" db="EMBL/GenBank/DDBJ databases">
        <title>Auraticoccus cholistani sp. nov., an actinomycete isolated from soil of Cholistan desert.</title>
        <authorList>
            <person name="Cheema M.T."/>
        </authorList>
    </citation>
    <scope>NUCLEOTIDE SEQUENCE [LARGE SCALE GENOMIC DNA]</scope>
    <source>
        <strain evidence="3 4">F435</strain>
    </source>
</reference>
<dbReference type="PANTHER" id="PTHR40765:SF2">
    <property type="entry name" value="ESX-2 SECRETION SYSTEM ATPASE ECCB2"/>
    <property type="match status" value="1"/>
</dbReference>
<name>A0A6A9USV8_9ACTN</name>
<dbReference type="InterPro" id="IPR007795">
    <property type="entry name" value="T7SS_EccB"/>
</dbReference>
<dbReference type="EMBL" id="WPCU01000003">
    <property type="protein sequence ID" value="MVA74815.1"/>
    <property type="molecule type" value="Genomic_DNA"/>
</dbReference>
<dbReference type="PANTHER" id="PTHR40765">
    <property type="entry name" value="ESX-2 SECRETION SYSTEM ATPASE ECCB2"/>
    <property type="match status" value="1"/>
</dbReference>
<dbReference type="NCBIfam" id="TIGR03919">
    <property type="entry name" value="T7SS_EccB"/>
    <property type="match status" value="1"/>
</dbReference>
<evidence type="ECO:0000256" key="2">
    <source>
        <dbReference type="SAM" id="Phobius"/>
    </source>
</evidence>
<sequence length="449" mass="46282">MATRRDLLKAHKFTSQRLVSALVDRNPDELEPPLRRVATGTFVSVMISVLVLAGFGVVGLVLGGGSKDWRQDRTVVIDTSSGVVFAVLGTQLHPTTNITSARLATGGGPEVRVKSATLRGEPQAGRIGIPDAPAQLPAPEDIDPWPMRVCSTSPDGDGVRYTTLQVGTGPAPGGPSTAVVRDSAGTHYLLADGRAYPVPGKGSGVPPLLVNLGFTDAGTPADAMINTIPRGPALAPLEIPGDGGRARVTVGTLSEVGQLASVSGTVDSYYVLLTDGLAEISELEHRVMMVAGRENTELTPGEVGGSLSATSVRQPDMPDFVPTSEQSRPDQATSSLCLTWGEEGAEPVLQLGVPTPQPAGASPVPGTADLVETAPLQGALLRAERTPEGGPAFLVVAGRRYGIPDAESRAALGYGQTPAQAVPAALLKLVPDGLPRGQELSVDAARQPA</sequence>
<proteinExistence type="predicted"/>
<evidence type="ECO:0000313" key="3">
    <source>
        <dbReference type="EMBL" id="MVA74815.1"/>
    </source>
</evidence>
<gene>
    <name evidence="3" type="primary">eccB</name>
    <name evidence="3" type="ORF">GC722_02015</name>
</gene>
<evidence type="ECO:0000256" key="1">
    <source>
        <dbReference type="SAM" id="MobiDB-lite"/>
    </source>
</evidence>
<dbReference type="Pfam" id="PF05108">
    <property type="entry name" value="T7SS_ESX1_EccB"/>
    <property type="match status" value="1"/>
</dbReference>
<dbReference type="Proteomes" id="UP000435304">
    <property type="component" value="Unassembled WGS sequence"/>
</dbReference>
<dbReference type="Gene3D" id="3.30.2390.20">
    <property type="entry name" value="Type VII secretion system EccB, repeat 1 domain"/>
    <property type="match status" value="1"/>
</dbReference>
<protein>
    <submittedName>
        <fullName evidence="3">Type VII secretion protein EccB</fullName>
    </submittedName>
</protein>
<feature type="region of interest" description="Disordered" evidence="1">
    <location>
        <begin position="123"/>
        <end position="144"/>
    </location>
</feature>
<accession>A0A6A9USV8</accession>
<keyword evidence="2" id="KW-1133">Transmembrane helix</keyword>
<comment type="caution">
    <text evidence="3">The sequence shown here is derived from an EMBL/GenBank/DDBJ whole genome shotgun (WGS) entry which is preliminary data.</text>
</comment>
<keyword evidence="2" id="KW-0472">Membrane</keyword>
<dbReference type="GO" id="GO:0005576">
    <property type="term" value="C:extracellular region"/>
    <property type="evidence" value="ECO:0007669"/>
    <property type="project" value="TreeGrafter"/>
</dbReference>
<feature type="transmembrane region" description="Helical" evidence="2">
    <location>
        <begin position="42"/>
        <end position="63"/>
    </location>
</feature>
<dbReference type="AlphaFoldDB" id="A0A6A9USV8"/>
<organism evidence="3 4">
    <name type="scientific">Auraticoccus cholistanensis</name>
    <dbReference type="NCBI Taxonomy" id="2656650"/>
    <lineage>
        <taxon>Bacteria</taxon>
        <taxon>Bacillati</taxon>
        <taxon>Actinomycetota</taxon>
        <taxon>Actinomycetes</taxon>
        <taxon>Propionibacteriales</taxon>
        <taxon>Propionibacteriaceae</taxon>
        <taxon>Auraticoccus</taxon>
    </lineage>
</organism>
<evidence type="ECO:0000313" key="4">
    <source>
        <dbReference type="Proteomes" id="UP000435304"/>
    </source>
</evidence>
<keyword evidence="4" id="KW-1185">Reference proteome</keyword>